<dbReference type="EMBL" id="KV012632">
    <property type="protein sequence ID" value="KZV24513.1"/>
    <property type="molecule type" value="Genomic_DNA"/>
</dbReference>
<keyword evidence="1" id="KW-0472">Membrane</keyword>
<accession>A0A2Z7ASR1</accession>
<dbReference type="PANTHER" id="PTHR33918">
    <property type="entry name" value="OS01G0704200 PROTEIN"/>
    <property type="match status" value="1"/>
</dbReference>
<proteinExistence type="predicted"/>
<evidence type="ECO:0000256" key="1">
    <source>
        <dbReference type="SAM" id="Phobius"/>
    </source>
</evidence>
<reference evidence="2 3" key="1">
    <citation type="journal article" date="2015" name="Proc. Natl. Acad. Sci. U.S.A.">
        <title>The resurrection genome of Boea hygrometrica: A blueprint for survival of dehydration.</title>
        <authorList>
            <person name="Xiao L."/>
            <person name="Yang G."/>
            <person name="Zhang L."/>
            <person name="Yang X."/>
            <person name="Zhao S."/>
            <person name="Ji Z."/>
            <person name="Zhou Q."/>
            <person name="Hu M."/>
            <person name="Wang Y."/>
            <person name="Chen M."/>
            <person name="Xu Y."/>
            <person name="Jin H."/>
            <person name="Xiao X."/>
            <person name="Hu G."/>
            <person name="Bao F."/>
            <person name="Hu Y."/>
            <person name="Wan P."/>
            <person name="Li L."/>
            <person name="Deng X."/>
            <person name="Kuang T."/>
            <person name="Xiang C."/>
            <person name="Zhu J.K."/>
            <person name="Oliver M.J."/>
            <person name="He Y."/>
        </authorList>
    </citation>
    <scope>NUCLEOTIDE SEQUENCE [LARGE SCALE GENOMIC DNA]</scope>
    <source>
        <strain evidence="3">cv. XS01</strain>
    </source>
</reference>
<evidence type="ECO:0000313" key="3">
    <source>
        <dbReference type="Proteomes" id="UP000250235"/>
    </source>
</evidence>
<dbReference type="Proteomes" id="UP000250235">
    <property type="component" value="Unassembled WGS sequence"/>
</dbReference>
<gene>
    <name evidence="2" type="ORF">F511_40290</name>
</gene>
<organism evidence="2 3">
    <name type="scientific">Dorcoceras hygrometricum</name>
    <dbReference type="NCBI Taxonomy" id="472368"/>
    <lineage>
        <taxon>Eukaryota</taxon>
        <taxon>Viridiplantae</taxon>
        <taxon>Streptophyta</taxon>
        <taxon>Embryophyta</taxon>
        <taxon>Tracheophyta</taxon>
        <taxon>Spermatophyta</taxon>
        <taxon>Magnoliopsida</taxon>
        <taxon>eudicotyledons</taxon>
        <taxon>Gunneridae</taxon>
        <taxon>Pentapetalae</taxon>
        <taxon>asterids</taxon>
        <taxon>lamiids</taxon>
        <taxon>Lamiales</taxon>
        <taxon>Gesneriaceae</taxon>
        <taxon>Didymocarpoideae</taxon>
        <taxon>Trichosporeae</taxon>
        <taxon>Loxocarpinae</taxon>
        <taxon>Dorcoceras</taxon>
    </lineage>
</organism>
<evidence type="ECO:0000313" key="2">
    <source>
        <dbReference type="EMBL" id="KZV24513.1"/>
    </source>
</evidence>
<dbReference type="OrthoDB" id="1927955at2759"/>
<keyword evidence="1" id="KW-0812">Transmembrane</keyword>
<name>A0A2Z7ASR1_9LAMI</name>
<sequence length="124" mass="13191">MMPRFQIKLKSLSTSSRTGVAVYAPDSNSSKNPGFRVSAVKGSEPFRGKSGSVSFGGLSHQSVEESKLVSAPFDENTGSFLWILAPVALISSLIVPQFFMISAIEDLFKNEVLAGSNSGLALFS</sequence>
<keyword evidence="3" id="KW-1185">Reference proteome</keyword>
<dbReference type="AlphaFoldDB" id="A0A2Z7ASR1"/>
<feature type="transmembrane region" description="Helical" evidence="1">
    <location>
        <begin position="80"/>
        <end position="104"/>
    </location>
</feature>
<keyword evidence="1" id="KW-1133">Transmembrane helix</keyword>
<dbReference type="PANTHER" id="PTHR33918:SF4">
    <property type="entry name" value="ABC-2 TYPE TRANSPORTER DOMAIN-CONTAINING PROTEIN"/>
    <property type="match status" value="1"/>
</dbReference>
<dbReference type="GO" id="GO:0009507">
    <property type="term" value="C:chloroplast"/>
    <property type="evidence" value="ECO:0007669"/>
    <property type="project" value="TreeGrafter"/>
</dbReference>
<protein>
    <submittedName>
        <fullName evidence="2">Uncharacterized protein</fullName>
    </submittedName>
</protein>